<evidence type="ECO:0000256" key="1">
    <source>
        <dbReference type="SAM" id="MobiDB-lite"/>
    </source>
</evidence>
<evidence type="ECO:0000313" key="2">
    <source>
        <dbReference type="EMBL" id="MET3591828.1"/>
    </source>
</evidence>
<proteinExistence type="predicted"/>
<dbReference type="EMBL" id="JBEPLM010000002">
    <property type="protein sequence ID" value="MET3591828.1"/>
    <property type="molecule type" value="Genomic_DNA"/>
</dbReference>
<accession>A0ABV2HN45</accession>
<protein>
    <submittedName>
        <fullName evidence="2">Uncharacterized protein</fullName>
    </submittedName>
</protein>
<dbReference type="Proteomes" id="UP001549036">
    <property type="component" value="Unassembled WGS sequence"/>
</dbReference>
<gene>
    <name evidence="2" type="ORF">ABID26_001212</name>
</gene>
<feature type="region of interest" description="Disordered" evidence="1">
    <location>
        <begin position="63"/>
        <end position="83"/>
    </location>
</feature>
<keyword evidence="3" id="KW-1185">Reference proteome</keyword>
<organism evidence="2 3">
    <name type="scientific">Mesorhizobium shonense</name>
    <dbReference type="NCBI Taxonomy" id="1209948"/>
    <lineage>
        <taxon>Bacteria</taxon>
        <taxon>Pseudomonadati</taxon>
        <taxon>Pseudomonadota</taxon>
        <taxon>Alphaproteobacteria</taxon>
        <taxon>Hyphomicrobiales</taxon>
        <taxon>Phyllobacteriaceae</taxon>
        <taxon>Mesorhizobium</taxon>
    </lineage>
</organism>
<reference evidence="2 3" key="1">
    <citation type="submission" date="2024-06" db="EMBL/GenBank/DDBJ databases">
        <title>Genomic Encyclopedia of Type Strains, Phase IV (KMG-IV): sequencing the most valuable type-strain genomes for metagenomic binning, comparative biology and taxonomic classification.</title>
        <authorList>
            <person name="Goeker M."/>
        </authorList>
    </citation>
    <scope>NUCLEOTIDE SEQUENCE [LARGE SCALE GENOMIC DNA]</scope>
    <source>
        <strain evidence="2 3">DSM 29846</strain>
    </source>
</reference>
<sequence length="125" mass="14477">MMANNPLTLPRDATVATVLSGLVDAEEYVRRIFERMRNGKFDQVRIGVRSCIERPDYILDEFFKDHEDPDPGQPVPMEAYSGKTHRPVSYARWKDSDNWSRAGMTTAEVQKLLGHIRGWTPRRQE</sequence>
<dbReference type="RefSeq" id="WP_354414466.1">
    <property type="nucleotide sequence ID" value="NZ_JBEPLM010000002.1"/>
</dbReference>
<evidence type="ECO:0000313" key="3">
    <source>
        <dbReference type="Proteomes" id="UP001549036"/>
    </source>
</evidence>
<comment type="caution">
    <text evidence="2">The sequence shown here is derived from an EMBL/GenBank/DDBJ whole genome shotgun (WGS) entry which is preliminary data.</text>
</comment>
<name>A0ABV2HN45_9HYPH</name>